<dbReference type="InterPro" id="IPR010998">
    <property type="entry name" value="Integrase_recombinase_N"/>
</dbReference>
<evidence type="ECO:0000256" key="2">
    <source>
        <dbReference type="ARBA" id="ARBA00022908"/>
    </source>
</evidence>
<accession>A0A5B8LW37</accession>
<dbReference type="AlphaFoldDB" id="A0A5B8LW37"/>
<dbReference type="InterPro" id="IPR013762">
    <property type="entry name" value="Integrase-like_cat_sf"/>
</dbReference>
<dbReference type="PANTHER" id="PTHR30629">
    <property type="entry name" value="PROPHAGE INTEGRASE"/>
    <property type="match status" value="1"/>
</dbReference>
<dbReference type="PROSITE" id="PS51898">
    <property type="entry name" value="TYR_RECOMBINASE"/>
    <property type="match status" value="1"/>
</dbReference>
<dbReference type="GO" id="GO:0003677">
    <property type="term" value="F:DNA binding"/>
    <property type="evidence" value="ECO:0007669"/>
    <property type="project" value="UniProtKB-KW"/>
</dbReference>
<dbReference type="SUPFAM" id="SSF56349">
    <property type="entry name" value="DNA breaking-rejoining enzymes"/>
    <property type="match status" value="1"/>
</dbReference>
<dbReference type="Gene3D" id="1.10.150.130">
    <property type="match status" value="1"/>
</dbReference>
<dbReference type="InterPro" id="IPR050808">
    <property type="entry name" value="Phage_Integrase"/>
</dbReference>
<dbReference type="RefSeq" id="WP_146290650.1">
    <property type="nucleotide sequence ID" value="NZ_CP042304.1"/>
</dbReference>
<evidence type="ECO:0000313" key="6">
    <source>
        <dbReference type="EMBL" id="QDZ11834.1"/>
    </source>
</evidence>
<dbReference type="EMBL" id="CP042304">
    <property type="protein sequence ID" value="QDZ11834.1"/>
    <property type="molecule type" value="Genomic_DNA"/>
</dbReference>
<dbReference type="Proteomes" id="UP000315364">
    <property type="component" value="Chromosome"/>
</dbReference>
<feature type="domain" description="Tyr recombinase" evidence="5">
    <location>
        <begin position="230"/>
        <end position="405"/>
    </location>
</feature>
<dbReference type="Pfam" id="PF13356">
    <property type="entry name" value="Arm-DNA-bind_3"/>
    <property type="match status" value="1"/>
</dbReference>
<dbReference type="GO" id="GO:0015074">
    <property type="term" value="P:DNA integration"/>
    <property type="evidence" value="ECO:0007669"/>
    <property type="project" value="UniProtKB-KW"/>
</dbReference>
<dbReference type="Pfam" id="PF22022">
    <property type="entry name" value="Phage_int_M"/>
    <property type="match status" value="1"/>
</dbReference>
<dbReference type="OrthoDB" id="9795573at2"/>
<dbReference type="Gene3D" id="3.30.160.390">
    <property type="entry name" value="Integrase, DNA-binding domain"/>
    <property type="match status" value="1"/>
</dbReference>
<dbReference type="InterPro" id="IPR002104">
    <property type="entry name" value="Integrase_catalytic"/>
</dbReference>
<reference evidence="6 7" key="1">
    <citation type="submission" date="2019-07" db="EMBL/GenBank/DDBJ databases">
        <title>Full genome sequence of Devosia sp. Gsoil 520.</title>
        <authorList>
            <person name="Im W.-T."/>
        </authorList>
    </citation>
    <scope>NUCLEOTIDE SEQUENCE [LARGE SCALE GENOMIC DNA]</scope>
    <source>
        <strain evidence="6 7">Gsoil 520</strain>
    </source>
</reference>
<keyword evidence="2" id="KW-0229">DNA integration</keyword>
<evidence type="ECO:0000256" key="1">
    <source>
        <dbReference type="ARBA" id="ARBA00008857"/>
    </source>
</evidence>
<name>A0A5B8LW37_9HYPH</name>
<keyword evidence="4" id="KW-0233">DNA recombination</keyword>
<evidence type="ECO:0000256" key="4">
    <source>
        <dbReference type="ARBA" id="ARBA00023172"/>
    </source>
</evidence>
<sequence>MARSMYRLSPKQVENAVGPKHLSDGGGLYLRLDASGGKRWVFRYTRPGGGKVSELGLGGFPGTTLKSARALAQGHREQLVLGIDPAAAKQAERQALREAREKPTFATVANEYIDLRIAPESRNSKHLYQWRQTLGESYCGRLCSMRVDEIETRDIVEVLQREHTKRVGKKIVRGKLWTLKHETATRLRGRIEKVLDHATHQGYRAGENPARWAGRLEHALETVKKPAEPNHYAAMPYSAVPAFVAELAKRTAVSARALEFLILTAARAGEVRGAVWSEIDMDAAVWTVPASRMKAEREHRVPLTERCLEILREMAPEPALRHGFVFPSTKEGVPMSDMVFNALMRRMNVDGATAHGFRSSFRDWVGEETDHSGEVAEAALAHILGNKVERAYRRGTAFVKRKLLMEDWAAYCKGAQYEL</sequence>
<dbReference type="Gene3D" id="1.10.443.10">
    <property type="entry name" value="Intergrase catalytic core"/>
    <property type="match status" value="1"/>
</dbReference>
<dbReference type="InterPro" id="IPR053876">
    <property type="entry name" value="Phage_int_M"/>
</dbReference>
<dbReference type="InterPro" id="IPR038488">
    <property type="entry name" value="Integrase_DNA-bd_sf"/>
</dbReference>
<dbReference type="Pfam" id="PF00589">
    <property type="entry name" value="Phage_integrase"/>
    <property type="match status" value="1"/>
</dbReference>
<keyword evidence="3" id="KW-0238">DNA-binding</keyword>
<keyword evidence="7" id="KW-1185">Reference proteome</keyword>
<dbReference type="KEGG" id="dea:FPZ08_14445"/>
<dbReference type="CDD" id="cd00801">
    <property type="entry name" value="INT_P4_C"/>
    <property type="match status" value="1"/>
</dbReference>
<evidence type="ECO:0000313" key="7">
    <source>
        <dbReference type="Proteomes" id="UP000315364"/>
    </source>
</evidence>
<dbReference type="InterPro" id="IPR025166">
    <property type="entry name" value="Integrase_DNA_bind_dom"/>
</dbReference>
<evidence type="ECO:0000259" key="5">
    <source>
        <dbReference type="PROSITE" id="PS51898"/>
    </source>
</evidence>
<proteinExistence type="inferred from homology"/>
<comment type="similarity">
    <text evidence="1">Belongs to the 'phage' integrase family.</text>
</comment>
<gene>
    <name evidence="6" type="ORF">FPZ08_14445</name>
</gene>
<dbReference type="InterPro" id="IPR011010">
    <property type="entry name" value="DNA_brk_join_enz"/>
</dbReference>
<dbReference type="PANTHER" id="PTHR30629:SF2">
    <property type="entry name" value="PROPHAGE INTEGRASE INTS-RELATED"/>
    <property type="match status" value="1"/>
</dbReference>
<organism evidence="6 7">
    <name type="scientific">Devosia ginsengisoli</name>
    <dbReference type="NCBI Taxonomy" id="400770"/>
    <lineage>
        <taxon>Bacteria</taxon>
        <taxon>Pseudomonadati</taxon>
        <taxon>Pseudomonadota</taxon>
        <taxon>Alphaproteobacteria</taxon>
        <taxon>Hyphomicrobiales</taxon>
        <taxon>Devosiaceae</taxon>
        <taxon>Devosia</taxon>
    </lineage>
</organism>
<dbReference type="GO" id="GO:0006310">
    <property type="term" value="P:DNA recombination"/>
    <property type="evidence" value="ECO:0007669"/>
    <property type="project" value="UniProtKB-KW"/>
</dbReference>
<protein>
    <submittedName>
        <fullName evidence="6">DUF4102 domain-containing protein</fullName>
    </submittedName>
</protein>
<evidence type="ECO:0000256" key="3">
    <source>
        <dbReference type="ARBA" id="ARBA00023125"/>
    </source>
</evidence>